<dbReference type="EMBL" id="CACRXK020026196">
    <property type="protein sequence ID" value="CAB4040048.1"/>
    <property type="molecule type" value="Genomic_DNA"/>
</dbReference>
<gene>
    <name evidence="1" type="ORF">PACLA_8A068553</name>
</gene>
<dbReference type="AlphaFoldDB" id="A0A7D9K2I9"/>
<accession>A0A7D9K2I9</accession>
<dbReference type="Proteomes" id="UP001152795">
    <property type="component" value="Unassembled WGS sequence"/>
</dbReference>
<reference evidence="1" key="1">
    <citation type="submission" date="2020-04" db="EMBL/GenBank/DDBJ databases">
        <authorList>
            <person name="Alioto T."/>
            <person name="Alioto T."/>
            <person name="Gomez Garrido J."/>
        </authorList>
    </citation>
    <scope>NUCLEOTIDE SEQUENCE</scope>
    <source>
        <strain evidence="1">A484AB</strain>
    </source>
</reference>
<comment type="caution">
    <text evidence="1">The sequence shown here is derived from an EMBL/GenBank/DDBJ whole genome shotgun (WGS) entry which is preliminary data.</text>
</comment>
<proteinExistence type="predicted"/>
<sequence>MNHPRRGGKALLSCDVPPKIIPKETLLQALKRVENAIKKHGDDSLRKRLENLRGQVQDLLEDQEKENKNLWDEINSLKKEVENQKTENEKLQKELAVGEATQLFQAHLARFVVDSSEKIYPRGNSKRFGKLAWEFKESLPNFDAISIEHGEALEELKKLLPNPGSEDNVTVLDYDIAKLHIPDFLPKRLWKHGIEIVENYETKVRI</sequence>
<evidence type="ECO:0000313" key="2">
    <source>
        <dbReference type="Proteomes" id="UP001152795"/>
    </source>
</evidence>
<name>A0A7D9K2I9_PARCT</name>
<keyword evidence="2" id="KW-1185">Reference proteome</keyword>
<protein>
    <submittedName>
        <fullName evidence="1">Uncharacterized protein</fullName>
    </submittedName>
</protein>
<evidence type="ECO:0000313" key="1">
    <source>
        <dbReference type="EMBL" id="CAB4040048.1"/>
    </source>
</evidence>
<organism evidence="1 2">
    <name type="scientific">Paramuricea clavata</name>
    <name type="common">Red gorgonian</name>
    <name type="synonym">Violescent sea-whip</name>
    <dbReference type="NCBI Taxonomy" id="317549"/>
    <lineage>
        <taxon>Eukaryota</taxon>
        <taxon>Metazoa</taxon>
        <taxon>Cnidaria</taxon>
        <taxon>Anthozoa</taxon>
        <taxon>Octocorallia</taxon>
        <taxon>Malacalcyonacea</taxon>
        <taxon>Plexauridae</taxon>
        <taxon>Paramuricea</taxon>
    </lineage>
</organism>